<name>A0A6A4X0U2_AMPAM</name>
<reference evidence="1 2" key="1">
    <citation type="submission" date="2019-07" db="EMBL/GenBank/DDBJ databases">
        <title>Draft genome assembly of a fouling barnacle, Amphibalanus amphitrite (Darwin, 1854): The first reference genome for Thecostraca.</title>
        <authorList>
            <person name="Kim W."/>
        </authorList>
    </citation>
    <scope>NUCLEOTIDE SEQUENCE [LARGE SCALE GENOMIC DNA]</scope>
    <source>
        <strain evidence="1">SNU_AA5</strain>
        <tissue evidence="1">Soma without cirri and trophi</tissue>
    </source>
</reference>
<proteinExistence type="predicted"/>
<dbReference type="AlphaFoldDB" id="A0A6A4X0U2"/>
<dbReference type="EMBL" id="VIIS01000379">
    <property type="protein sequence ID" value="KAF0309734.1"/>
    <property type="molecule type" value="Genomic_DNA"/>
</dbReference>
<sequence>MGSCSASATLAYPSAGAKHSHATLLQQPPTDVSGEATGLLERFRSLEASQEARTEEGLILQSLNMIRLIGLTLFVQLDLQALQLSLDLLHMVEF</sequence>
<comment type="caution">
    <text evidence="1">The sequence shown here is derived from an EMBL/GenBank/DDBJ whole genome shotgun (WGS) entry which is preliminary data.</text>
</comment>
<keyword evidence="2" id="KW-1185">Reference proteome</keyword>
<accession>A0A6A4X0U2</accession>
<organism evidence="1 2">
    <name type="scientific">Amphibalanus amphitrite</name>
    <name type="common">Striped barnacle</name>
    <name type="synonym">Balanus amphitrite</name>
    <dbReference type="NCBI Taxonomy" id="1232801"/>
    <lineage>
        <taxon>Eukaryota</taxon>
        <taxon>Metazoa</taxon>
        <taxon>Ecdysozoa</taxon>
        <taxon>Arthropoda</taxon>
        <taxon>Crustacea</taxon>
        <taxon>Multicrustacea</taxon>
        <taxon>Cirripedia</taxon>
        <taxon>Thoracica</taxon>
        <taxon>Thoracicalcarea</taxon>
        <taxon>Balanomorpha</taxon>
        <taxon>Balanoidea</taxon>
        <taxon>Balanidae</taxon>
        <taxon>Amphibalaninae</taxon>
        <taxon>Amphibalanus</taxon>
    </lineage>
</organism>
<gene>
    <name evidence="1" type="ORF">FJT64_019193</name>
</gene>
<evidence type="ECO:0000313" key="2">
    <source>
        <dbReference type="Proteomes" id="UP000440578"/>
    </source>
</evidence>
<protein>
    <submittedName>
        <fullName evidence="1">Uncharacterized protein</fullName>
    </submittedName>
</protein>
<dbReference type="Proteomes" id="UP000440578">
    <property type="component" value="Unassembled WGS sequence"/>
</dbReference>
<evidence type="ECO:0000313" key="1">
    <source>
        <dbReference type="EMBL" id="KAF0309734.1"/>
    </source>
</evidence>